<evidence type="ECO:0000259" key="2">
    <source>
        <dbReference type="PROSITE" id="PS50164"/>
    </source>
</evidence>
<feature type="domain" description="GIY-YIG" evidence="2">
    <location>
        <begin position="1"/>
        <end position="75"/>
    </location>
</feature>
<dbReference type="RefSeq" id="WP_092794691.1">
    <property type="nucleotide sequence ID" value="NZ_FOPC01000022.1"/>
</dbReference>
<accession>A0A1I2XQM6</accession>
<keyword evidence="4" id="KW-1185">Reference proteome</keyword>
<dbReference type="STRING" id="435880.SAMN04487988_1223"/>
<organism evidence="3 4">
    <name type="scientific">Algoriphagus hitonicola</name>
    <dbReference type="NCBI Taxonomy" id="435880"/>
    <lineage>
        <taxon>Bacteria</taxon>
        <taxon>Pseudomonadati</taxon>
        <taxon>Bacteroidota</taxon>
        <taxon>Cytophagia</taxon>
        <taxon>Cytophagales</taxon>
        <taxon>Cyclobacteriaceae</taxon>
        <taxon>Algoriphagus</taxon>
    </lineage>
</organism>
<gene>
    <name evidence="3" type="ORF">SAMN04487988_1223</name>
</gene>
<keyword evidence="3" id="KW-0378">Hydrolase</keyword>
<dbReference type="PANTHER" id="PTHR34477">
    <property type="entry name" value="UPF0213 PROTEIN YHBQ"/>
    <property type="match status" value="1"/>
</dbReference>
<dbReference type="InterPro" id="IPR050190">
    <property type="entry name" value="UPF0213_domain"/>
</dbReference>
<dbReference type="Gene3D" id="3.40.1440.10">
    <property type="entry name" value="GIY-YIG endonuclease"/>
    <property type="match status" value="1"/>
</dbReference>
<sequence>MFYVYVLQSQLDKKFYTGFTSNLKRRLQEHENGLSLSTKHRRPFDLVYFEACLSQKDALHREKYLKTTYGKRYLKNRLKNFLME</sequence>
<dbReference type="EMBL" id="FOPC01000022">
    <property type="protein sequence ID" value="SFH15793.1"/>
    <property type="molecule type" value="Genomic_DNA"/>
</dbReference>
<name>A0A1I2XQM6_9BACT</name>
<dbReference type="InterPro" id="IPR035901">
    <property type="entry name" value="GIY-YIG_endonuc_sf"/>
</dbReference>
<proteinExistence type="inferred from homology"/>
<reference evidence="4" key="1">
    <citation type="submission" date="2016-10" db="EMBL/GenBank/DDBJ databases">
        <authorList>
            <person name="Varghese N."/>
            <person name="Submissions S."/>
        </authorList>
    </citation>
    <scope>NUCLEOTIDE SEQUENCE [LARGE SCALE GENOMIC DNA]</scope>
    <source>
        <strain evidence="4">DSM 19315</strain>
    </source>
</reference>
<protein>
    <submittedName>
        <fullName evidence="3">Putative endonuclease</fullName>
    </submittedName>
</protein>
<dbReference type="InterPro" id="IPR000305">
    <property type="entry name" value="GIY-YIG_endonuc"/>
</dbReference>
<evidence type="ECO:0000256" key="1">
    <source>
        <dbReference type="ARBA" id="ARBA00007435"/>
    </source>
</evidence>
<dbReference type="CDD" id="cd10449">
    <property type="entry name" value="GIY-YIG_SLX1_like"/>
    <property type="match status" value="1"/>
</dbReference>
<keyword evidence="3" id="KW-0540">Nuclease</keyword>
<keyword evidence="3" id="KW-0255">Endonuclease</keyword>
<dbReference type="Proteomes" id="UP000199642">
    <property type="component" value="Unassembled WGS sequence"/>
</dbReference>
<dbReference type="PANTHER" id="PTHR34477:SF1">
    <property type="entry name" value="UPF0213 PROTEIN YHBQ"/>
    <property type="match status" value="1"/>
</dbReference>
<dbReference type="SMART" id="SM00465">
    <property type="entry name" value="GIYc"/>
    <property type="match status" value="1"/>
</dbReference>
<dbReference type="GO" id="GO:0004519">
    <property type="term" value="F:endonuclease activity"/>
    <property type="evidence" value="ECO:0007669"/>
    <property type="project" value="UniProtKB-KW"/>
</dbReference>
<dbReference type="AlphaFoldDB" id="A0A1I2XQM6"/>
<comment type="similarity">
    <text evidence="1">Belongs to the UPF0213 family.</text>
</comment>
<dbReference type="Pfam" id="PF01541">
    <property type="entry name" value="GIY-YIG"/>
    <property type="match status" value="1"/>
</dbReference>
<dbReference type="OrthoDB" id="1495241at2"/>
<dbReference type="PROSITE" id="PS50164">
    <property type="entry name" value="GIY_YIG"/>
    <property type="match status" value="1"/>
</dbReference>
<evidence type="ECO:0000313" key="4">
    <source>
        <dbReference type="Proteomes" id="UP000199642"/>
    </source>
</evidence>
<evidence type="ECO:0000313" key="3">
    <source>
        <dbReference type="EMBL" id="SFH15793.1"/>
    </source>
</evidence>
<dbReference type="SUPFAM" id="SSF82771">
    <property type="entry name" value="GIY-YIG endonuclease"/>
    <property type="match status" value="1"/>
</dbReference>